<protein>
    <submittedName>
        <fullName evidence="1">Uncharacterized protein</fullName>
    </submittedName>
</protein>
<feature type="non-terminal residue" evidence="1">
    <location>
        <position position="535"/>
    </location>
</feature>
<reference evidence="1 2" key="1">
    <citation type="submission" date="2019-10" db="EMBL/GenBank/DDBJ databases">
        <title>Assembly and Annotation for the nematode Trichostrongylus colubriformis.</title>
        <authorList>
            <person name="Martin J."/>
        </authorList>
    </citation>
    <scope>NUCLEOTIDE SEQUENCE [LARGE SCALE GENOMIC DNA]</scope>
    <source>
        <strain evidence="1">G859</strain>
        <tissue evidence="1">Whole worm</tissue>
    </source>
</reference>
<organism evidence="1 2">
    <name type="scientific">Trichostrongylus colubriformis</name>
    <name type="common">Black scour worm</name>
    <dbReference type="NCBI Taxonomy" id="6319"/>
    <lineage>
        <taxon>Eukaryota</taxon>
        <taxon>Metazoa</taxon>
        <taxon>Ecdysozoa</taxon>
        <taxon>Nematoda</taxon>
        <taxon>Chromadorea</taxon>
        <taxon>Rhabditida</taxon>
        <taxon>Rhabditina</taxon>
        <taxon>Rhabditomorpha</taxon>
        <taxon>Strongyloidea</taxon>
        <taxon>Trichostrongylidae</taxon>
        <taxon>Trichostrongylus</taxon>
    </lineage>
</organism>
<proteinExistence type="predicted"/>
<dbReference type="AlphaFoldDB" id="A0AAN8FQS9"/>
<dbReference type="EMBL" id="WIXE01014430">
    <property type="protein sequence ID" value="KAK5974308.1"/>
    <property type="molecule type" value="Genomic_DNA"/>
</dbReference>
<sequence>MYVSAQKGYMLVLGTNALQALHYELVQRTDTEAEKDKDLEKMPPGVIEESTDIATVCKRTYVAPGQLKWIPIKGQAGERILHSRSKWISSGLCVVNEHGEAEVPVWNMSAKPLVLRVNQEVGDWEEGEAEYSKVRAREVETDMLALVRGLKLIQDEVRDHNERYRNKMKKYYDNKNEVDKHYKPKVGERVFMRMPREKMVAAHPKLAFDWSGPFRVLECSDNSALITSVTAEEEPIRVQFDLLLKCPSEINDEPVKVFSKRKRMRRKESMCGACRVQIVMNENTRFRVEDEYEVSDSMHFLHVQFRCDGQPFPAIEGRAGFQLNSCRCSRSTYVKDLLPDIPPPAVDERVECVLDAARVLSIWWDVGSISLKVQRIMDRSYKVLKPKAVGFAYAFFRHRCLHVAIMAGSVPQGAPFRHTSLFDWICDSTRIIEYGWRIAKQVEWPQVALTEQSGQEHNRIVLVIPEVLHRIKHCLMGPNTIVFYYKSFRDVKATSTALFADDVGNVVYVLPPKEPTDPFSWLQFVNSLNLWLTCG</sequence>
<name>A0AAN8FQS9_TRICO</name>
<keyword evidence="2" id="KW-1185">Reference proteome</keyword>
<dbReference type="Proteomes" id="UP001331761">
    <property type="component" value="Unassembled WGS sequence"/>
</dbReference>
<comment type="caution">
    <text evidence="1">The sequence shown here is derived from an EMBL/GenBank/DDBJ whole genome shotgun (WGS) entry which is preliminary data.</text>
</comment>
<accession>A0AAN8FQS9</accession>
<evidence type="ECO:0000313" key="2">
    <source>
        <dbReference type="Proteomes" id="UP001331761"/>
    </source>
</evidence>
<gene>
    <name evidence="1" type="ORF">GCK32_006545</name>
</gene>
<evidence type="ECO:0000313" key="1">
    <source>
        <dbReference type="EMBL" id="KAK5974308.1"/>
    </source>
</evidence>